<feature type="non-terminal residue" evidence="1">
    <location>
        <position position="237"/>
    </location>
</feature>
<accession>A0ACA9NHR2</accession>
<evidence type="ECO:0000313" key="2">
    <source>
        <dbReference type="Proteomes" id="UP000789860"/>
    </source>
</evidence>
<gene>
    <name evidence="1" type="ORF">SCALOS_LOCUS8931</name>
</gene>
<organism evidence="1 2">
    <name type="scientific">Scutellospora calospora</name>
    <dbReference type="NCBI Taxonomy" id="85575"/>
    <lineage>
        <taxon>Eukaryota</taxon>
        <taxon>Fungi</taxon>
        <taxon>Fungi incertae sedis</taxon>
        <taxon>Mucoromycota</taxon>
        <taxon>Glomeromycotina</taxon>
        <taxon>Glomeromycetes</taxon>
        <taxon>Diversisporales</taxon>
        <taxon>Gigasporaceae</taxon>
        <taxon>Scutellospora</taxon>
    </lineage>
</organism>
<keyword evidence="2" id="KW-1185">Reference proteome</keyword>
<comment type="caution">
    <text evidence="1">The sequence shown here is derived from an EMBL/GenBank/DDBJ whole genome shotgun (WGS) entry which is preliminary data.</text>
</comment>
<dbReference type="Proteomes" id="UP000789860">
    <property type="component" value="Unassembled WGS sequence"/>
</dbReference>
<protein>
    <submittedName>
        <fullName evidence="1">9778_t:CDS:1</fullName>
    </submittedName>
</protein>
<evidence type="ECO:0000313" key="1">
    <source>
        <dbReference type="EMBL" id="CAG8658223.1"/>
    </source>
</evidence>
<sequence length="237" mass="27642">KTHLAGAHNQNINDDDANRLANAERTINSLKEQIEKYKISKDELENKLLELNKKLSDVDDEQHANIQTFEKLIAQAEKTIANLKNKIDKMQKEHSQDIRNKVDKMQKEHQNIIGMFNKQKDEEIAQVTRTMEMRLESFMKRQKDVAAGDKDGSNSKRVIILEQEISQLENSLKYSQTECTRLNESLKQVQMKYLNAVSDKDQSTNAKREVEKKIKAIETELRMVKEESRRKDSQLQE</sequence>
<feature type="non-terminal residue" evidence="1">
    <location>
        <position position="1"/>
    </location>
</feature>
<name>A0ACA9NHR2_9GLOM</name>
<proteinExistence type="predicted"/>
<dbReference type="EMBL" id="CAJVPM010025506">
    <property type="protein sequence ID" value="CAG8658223.1"/>
    <property type="molecule type" value="Genomic_DNA"/>
</dbReference>
<reference evidence="1" key="1">
    <citation type="submission" date="2021-06" db="EMBL/GenBank/DDBJ databases">
        <authorList>
            <person name="Kallberg Y."/>
            <person name="Tangrot J."/>
            <person name="Rosling A."/>
        </authorList>
    </citation>
    <scope>NUCLEOTIDE SEQUENCE</scope>
    <source>
        <strain evidence="1">AU212A</strain>
    </source>
</reference>